<proteinExistence type="predicted"/>
<reference evidence="6" key="1">
    <citation type="submission" date="2015-02" db="EMBL/GenBank/DDBJ databases">
        <authorList>
            <person name="Chooi Y.-H."/>
        </authorList>
    </citation>
    <scope>NUCLEOTIDE SEQUENCE [LARGE SCALE GENOMIC DNA]</scope>
    <source>
        <strain evidence="6">strain Y</strain>
    </source>
</reference>
<dbReference type="SUPFAM" id="SSF54631">
    <property type="entry name" value="CBS-domain pair"/>
    <property type="match status" value="1"/>
</dbReference>
<dbReference type="Pfam" id="PF00571">
    <property type="entry name" value="CBS"/>
    <property type="match status" value="2"/>
</dbReference>
<dbReference type="OrthoDB" id="9808528at2"/>
<dbReference type="Proteomes" id="UP000033187">
    <property type="component" value="Chromosome 1"/>
</dbReference>
<dbReference type="AlphaFoldDB" id="A0A0D6JBF5"/>
<evidence type="ECO:0000256" key="2">
    <source>
        <dbReference type="PROSITE-ProRule" id="PRU00703"/>
    </source>
</evidence>
<feature type="region of interest" description="Disordered" evidence="3">
    <location>
        <begin position="122"/>
        <end position="142"/>
    </location>
</feature>
<evidence type="ECO:0000313" key="5">
    <source>
        <dbReference type="EMBL" id="CPR16132.1"/>
    </source>
</evidence>
<gene>
    <name evidence="5" type="primary">yhcV</name>
    <name evidence="5" type="ORF">YBN1229_v1_0665</name>
</gene>
<protein>
    <submittedName>
        <fullName evidence="5">CBS domain-containing protein YhcV</fullName>
    </submittedName>
</protein>
<dbReference type="PANTHER" id="PTHR43080:SF2">
    <property type="entry name" value="CBS DOMAIN-CONTAINING PROTEIN"/>
    <property type="match status" value="1"/>
</dbReference>
<dbReference type="Gene3D" id="3.10.580.10">
    <property type="entry name" value="CBS-domain"/>
    <property type="match status" value="1"/>
</dbReference>
<dbReference type="InterPro" id="IPR051257">
    <property type="entry name" value="Diverse_CBS-Domain"/>
</dbReference>
<dbReference type="KEGG" id="fiy:BN1229_v1_0665"/>
<keyword evidence="1 2" id="KW-0129">CBS domain</keyword>
<keyword evidence="6" id="KW-1185">Reference proteome</keyword>
<evidence type="ECO:0000313" key="6">
    <source>
        <dbReference type="Proteomes" id="UP000033187"/>
    </source>
</evidence>
<sequence>MQVQKLMTRQVVLIHPNTTILDAAKKMRAEDVGALPVGENDRLIGMVTDRDTAMRAVAEDRAPAETTVREVMSDDVYYCFEEDDAEVAAASMARHQVRRLPVLNADKRLVGFVALADFGRKEPQSGQTALEGISESNGETRR</sequence>
<dbReference type="PROSITE" id="PS51371">
    <property type="entry name" value="CBS"/>
    <property type="match status" value="2"/>
</dbReference>
<dbReference type="CDD" id="cd04622">
    <property type="entry name" value="CBS_pair_HRP1_like"/>
    <property type="match status" value="1"/>
</dbReference>
<dbReference type="SMART" id="SM00116">
    <property type="entry name" value="CBS"/>
    <property type="match status" value="2"/>
</dbReference>
<dbReference type="InterPro" id="IPR000644">
    <property type="entry name" value="CBS_dom"/>
</dbReference>
<organism evidence="5 6">
    <name type="scientific">Candidatus Filomicrobium marinum</name>
    <dbReference type="NCBI Taxonomy" id="1608628"/>
    <lineage>
        <taxon>Bacteria</taxon>
        <taxon>Pseudomonadati</taxon>
        <taxon>Pseudomonadota</taxon>
        <taxon>Alphaproteobacteria</taxon>
        <taxon>Hyphomicrobiales</taxon>
        <taxon>Hyphomicrobiaceae</taxon>
        <taxon>Filomicrobium</taxon>
    </lineage>
</organism>
<dbReference type="EMBL" id="LN829119">
    <property type="protein sequence ID" value="CPR16132.1"/>
    <property type="molecule type" value="Genomic_DNA"/>
</dbReference>
<dbReference type="PANTHER" id="PTHR43080">
    <property type="entry name" value="CBS DOMAIN-CONTAINING PROTEIN CBSX3, MITOCHONDRIAL"/>
    <property type="match status" value="1"/>
</dbReference>
<evidence type="ECO:0000259" key="4">
    <source>
        <dbReference type="PROSITE" id="PS51371"/>
    </source>
</evidence>
<evidence type="ECO:0000256" key="3">
    <source>
        <dbReference type="SAM" id="MobiDB-lite"/>
    </source>
</evidence>
<feature type="domain" description="CBS" evidence="4">
    <location>
        <begin position="72"/>
        <end position="128"/>
    </location>
</feature>
<dbReference type="KEGG" id="fil:BN1229_v1_0661"/>
<accession>A0A0D6JBF5</accession>
<name>A0A0D6JBF5_9HYPH</name>
<dbReference type="InterPro" id="IPR046342">
    <property type="entry name" value="CBS_dom_sf"/>
</dbReference>
<feature type="domain" description="CBS" evidence="4">
    <location>
        <begin position="7"/>
        <end position="65"/>
    </location>
</feature>
<evidence type="ECO:0000256" key="1">
    <source>
        <dbReference type="ARBA" id="ARBA00023122"/>
    </source>
</evidence>